<feature type="domain" description="Ig-like" evidence="2">
    <location>
        <begin position="316"/>
        <end position="415"/>
    </location>
</feature>
<dbReference type="PANTHER" id="PTHR46312">
    <property type="entry name" value="NACHT DOMAIN-CONTAINING PROTEIN"/>
    <property type="match status" value="1"/>
</dbReference>
<dbReference type="InterPro" id="IPR007110">
    <property type="entry name" value="Ig-like_dom"/>
</dbReference>
<dbReference type="EMBL" id="MRZV01000233">
    <property type="protein sequence ID" value="PIK54817.1"/>
    <property type="molecule type" value="Genomic_DNA"/>
</dbReference>
<gene>
    <name evidence="3" type="ORF">BSL78_08246</name>
</gene>
<evidence type="ECO:0000313" key="4">
    <source>
        <dbReference type="Proteomes" id="UP000230750"/>
    </source>
</evidence>
<proteinExistence type="predicted"/>
<dbReference type="PROSITE" id="PS50835">
    <property type="entry name" value="IG_LIKE"/>
    <property type="match status" value="2"/>
</dbReference>
<reference evidence="3 4" key="1">
    <citation type="journal article" date="2017" name="PLoS Biol.">
        <title>The sea cucumber genome provides insights into morphological evolution and visceral regeneration.</title>
        <authorList>
            <person name="Zhang X."/>
            <person name="Sun L."/>
            <person name="Yuan J."/>
            <person name="Sun Y."/>
            <person name="Gao Y."/>
            <person name="Zhang L."/>
            <person name="Li S."/>
            <person name="Dai H."/>
            <person name="Hamel J.F."/>
            <person name="Liu C."/>
            <person name="Yu Y."/>
            <person name="Liu S."/>
            <person name="Lin W."/>
            <person name="Guo K."/>
            <person name="Jin S."/>
            <person name="Xu P."/>
            <person name="Storey K.B."/>
            <person name="Huan P."/>
            <person name="Zhang T."/>
            <person name="Zhou Y."/>
            <person name="Zhang J."/>
            <person name="Lin C."/>
            <person name="Li X."/>
            <person name="Xing L."/>
            <person name="Huo D."/>
            <person name="Sun M."/>
            <person name="Wang L."/>
            <person name="Mercier A."/>
            <person name="Li F."/>
            <person name="Yang H."/>
            <person name="Xiang J."/>
        </authorList>
    </citation>
    <scope>NUCLEOTIDE SEQUENCE [LARGE SCALE GENOMIC DNA]</scope>
    <source>
        <strain evidence="3">Shaxun</strain>
        <tissue evidence="3">Muscle</tissue>
    </source>
</reference>
<keyword evidence="4" id="KW-1185">Reference proteome</keyword>
<feature type="transmembrane region" description="Helical" evidence="1">
    <location>
        <begin position="440"/>
        <end position="462"/>
    </location>
</feature>
<name>A0A2G8L3I4_STIJA</name>
<dbReference type="SUPFAM" id="SSF48726">
    <property type="entry name" value="Immunoglobulin"/>
    <property type="match status" value="1"/>
</dbReference>
<evidence type="ECO:0000256" key="1">
    <source>
        <dbReference type="SAM" id="Phobius"/>
    </source>
</evidence>
<dbReference type="InterPro" id="IPR013783">
    <property type="entry name" value="Ig-like_fold"/>
</dbReference>
<keyword evidence="1" id="KW-0812">Transmembrane</keyword>
<accession>A0A2G8L3I4</accession>
<comment type="caution">
    <text evidence="3">The sequence shown here is derived from an EMBL/GenBank/DDBJ whole genome shotgun (WGS) entry which is preliminary data.</text>
</comment>
<keyword evidence="1" id="KW-1133">Transmembrane helix</keyword>
<dbReference type="Gene3D" id="3.40.50.300">
    <property type="entry name" value="P-loop containing nucleotide triphosphate hydrolases"/>
    <property type="match status" value="1"/>
</dbReference>
<keyword evidence="1" id="KW-0472">Membrane</keyword>
<organism evidence="3 4">
    <name type="scientific">Stichopus japonicus</name>
    <name type="common">Sea cucumber</name>
    <dbReference type="NCBI Taxonomy" id="307972"/>
    <lineage>
        <taxon>Eukaryota</taxon>
        <taxon>Metazoa</taxon>
        <taxon>Echinodermata</taxon>
        <taxon>Eleutherozoa</taxon>
        <taxon>Echinozoa</taxon>
        <taxon>Holothuroidea</taxon>
        <taxon>Aspidochirotacea</taxon>
        <taxon>Aspidochirotida</taxon>
        <taxon>Stichopodidae</taxon>
        <taxon>Apostichopus</taxon>
    </lineage>
</organism>
<dbReference type="Pfam" id="PF05729">
    <property type="entry name" value="NACHT"/>
    <property type="match status" value="1"/>
</dbReference>
<dbReference type="PANTHER" id="PTHR46312:SF2">
    <property type="entry name" value="NUCLEOTIDE-BINDING OLIGOMERIZATION DOMAIN-CONTAINING PROTEIN 2-LIKE"/>
    <property type="match status" value="1"/>
</dbReference>
<dbReference type="Gene3D" id="2.60.40.10">
    <property type="entry name" value="Immunoglobulins"/>
    <property type="match status" value="1"/>
</dbReference>
<dbReference type="SUPFAM" id="SSF52540">
    <property type="entry name" value="P-loop containing nucleoside triphosphate hydrolases"/>
    <property type="match status" value="1"/>
</dbReference>
<dbReference type="InterPro" id="IPR007111">
    <property type="entry name" value="NACHT_NTPase"/>
</dbReference>
<dbReference type="InterPro" id="IPR036179">
    <property type="entry name" value="Ig-like_dom_sf"/>
</dbReference>
<sequence>MNIYHDNCCYSYKYSHEMNIKAIIALCGVAILTVSVNGNELTGCVAKQFVEHKTRGLIHCKFPQDFNSVYWYDVDNSDAKPVLMYDRTTKTVTPEQGIPRIDNCSTTGELCILQGITSRDKLTCTVHGAKPWITLSWSVMIGNVEKALHAHAMIKPSTDWNVTFHSTAVLDLANVTTGGLNLFICSSKLEQIDHRKYSKVLVDMLQVDVVKDKTYIDVFRERDKRVELRCSSGKADNIYVWKKILSHTIELVSYGLDYDMVVAKRLQERYEVKADKTLYIDSAQVEDEGKFICISSDGINHYVAAMNLIVLVPPSPSYLIIDECTTGNCIITSNGTDSLTCSVTGLRPPVNLKWNAEEETNLIIKNQVQSSVQTMELHDIKSILYFDTSNIVCGDTVKVTCEATGAATQLFRSLTEVRIKVIQNCTEESIQSTNQRKNKYLSHILTVLASLFPVTVIVVIVVRDVYTALFFHVVTIWQNRAKKSNAEMEMNNLINTRDVTRNKFIEQIQTSYRETVFNSPSAHYVPNRLNVLPFSRQLGQVTINPKILDSFEKIFTDPDIRDKHVLIEGRSGIGKTALVLHMMENWLLCKDDSPLIEYDMIIVLPLKNINDINLNSAIIKYLLPEDGGWKEETVQDICQTEKKVLAIFDDFDQYSKLENSNAEVNKMLSKKIRQIGRSLYYANQWSTIN</sequence>
<evidence type="ECO:0000313" key="3">
    <source>
        <dbReference type="EMBL" id="PIK54817.1"/>
    </source>
</evidence>
<protein>
    <recommendedName>
        <fullName evidence="2">Ig-like domain-containing protein</fullName>
    </recommendedName>
</protein>
<evidence type="ECO:0000259" key="2">
    <source>
        <dbReference type="PROSITE" id="PS50835"/>
    </source>
</evidence>
<dbReference type="Proteomes" id="UP000230750">
    <property type="component" value="Unassembled WGS sequence"/>
</dbReference>
<dbReference type="OrthoDB" id="120976at2759"/>
<dbReference type="AlphaFoldDB" id="A0A2G8L3I4"/>
<feature type="domain" description="Ig-like" evidence="2">
    <location>
        <begin position="99"/>
        <end position="198"/>
    </location>
</feature>
<dbReference type="InterPro" id="IPR027417">
    <property type="entry name" value="P-loop_NTPase"/>
</dbReference>